<dbReference type="PROSITE" id="PS50835">
    <property type="entry name" value="IG_LIKE"/>
    <property type="match status" value="1"/>
</dbReference>
<sequence length="794" mass="89793">MMTLRIDTFENQLAAVSRADVLRKDSKWRLAKVDSLTPDYLLLGGEEVDHVSSFYRNVRIHDCKPSSREWLKEEEELVLTWNILEINVTGQSVKTDSSQEDTTQLEPSSGVARQFLKIPKYLWLEFLQGFRVDDIHQMNKQRQMIDTKAVVGFEKMCLSTCGNDSPEESIAMTSLALHQDLSAHTKFYRRGDAISVYLGAEMHRGMLRPSIVAVKFTESIMCCMKHRRHPTKSFGVPRMTPTKATYDDVQEYQAVMLPLLSCEAATSSVNSDSTVQVVLQNVSVHWNANVGQFTLSKTLCKARGLQLSNGDFLCLRSYLSPCIFHCCITDVNSHEERERDLVQINLVEFPDGFCVDDLDQTSWLCSMEVISQGMTYRRMISAVKNLGAATELIRSVFLRRDIPRYLARNPQLTEQTKKDTMTSLTLNRGQEEAVRKALTSPLTLIQGPPGTGKTWTGVEIACQFAALNRKRGNGGQVLFCAPSNHAVDVAAKMLQTVPGVKVLRVYGRTIEDQTFKQSLRTNLSSAQSVMDKACEDLSLHFRVRMPSNPHSSTVTSVEKELMRLRKRTVMNGLVKDQERNRKELCLKVQEFYRVVDQAERYEIAESGTDVILCTCIEAGSSRVKRHARVCQVIIDEASMCLEAESLVALSTAGQRLQQVVLLGDHKQLGAVIMSTAPRKLGLAKSLFEGLFHEPTAGKTYSSCMLQTQYRMHPSIREFPSQHFYQGLLKDSSHLNSQNMFLLALCGDSGLEDRKFVLSFVMLWELKRVPRTTRDRRAVRSLSTTLKRSRQFYVL</sequence>
<dbReference type="InterPro" id="IPR027417">
    <property type="entry name" value="P-loop_NTPase"/>
</dbReference>
<dbReference type="GO" id="GO:0016787">
    <property type="term" value="F:hydrolase activity"/>
    <property type="evidence" value="ECO:0007669"/>
    <property type="project" value="UniProtKB-KW"/>
</dbReference>
<dbReference type="SUPFAM" id="SSF52540">
    <property type="entry name" value="P-loop containing nucleoside triphosphate hydrolases"/>
    <property type="match status" value="1"/>
</dbReference>
<dbReference type="GO" id="GO:0043139">
    <property type="term" value="F:5'-3' DNA helicase activity"/>
    <property type="evidence" value="ECO:0007669"/>
    <property type="project" value="TreeGrafter"/>
</dbReference>
<accession>A0A9W9YMR3</accession>
<keyword evidence="3" id="KW-0378">Hydrolase</keyword>
<evidence type="ECO:0000256" key="1">
    <source>
        <dbReference type="ARBA" id="ARBA00007913"/>
    </source>
</evidence>
<dbReference type="Proteomes" id="UP001163046">
    <property type="component" value="Unassembled WGS sequence"/>
</dbReference>
<keyword evidence="4 7" id="KW-0347">Helicase</keyword>
<protein>
    <submittedName>
        <fullName evidence="7">Helicase</fullName>
    </submittedName>
</protein>
<keyword evidence="2" id="KW-0547">Nucleotide-binding</keyword>
<comment type="caution">
    <text evidence="7">The sequence shown here is derived from an EMBL/GenBank/DDBJ whole genome shotgun (WGS) entry which is preliminary data.</text>
</comment>
<keyword evidence="8" id="KW-1185">Reference proteome</keyword>
<dbReference type="OrthoDB" id="5956173at2759"/>
<name>A0A9W9YMR3_9CNID</name>
<evidence type="ECO:0000313" key="8">
    <source>
        <dbReference type="Proteomes" id="UP001163046"/>
    </source>
</evidence>
<dbReference type="Gene3D" id="3.40.50.300">
    <property type="entry name" value="P-loop containing nucleotide triphosphate hydrolases"/>
    <property type="match status" value="1"/>
</dbReference>
<dbReference type="PANTHER" id="PTHR43788:SF16">
    <property type="entry name" value="HELICASE WITH ZINC FINGER 2"/>
    <property type="match status" value="1"/>
</dbReference>
<evidence type="ECO:0000256" key="4">
    <source>
        <dbReference type="ARBA" id="ARBA00022806"/>
    </source>
</evidence>
<dbReference type="InterPro" id="IPR050534">
    <property type="entry name" value="Coronavir_polyprotein_1ab"/>
</dbReference>
<dbReference type="InterPro" id="IPR007110">
    <property type="entry name" value="Ig-like_dom"/>
</dbReference>
<dbReference type="InterPro" id="IPR041679">
    <property type="entry name" value="DNA2/NAM7-like_C"/>
</dbReference>
<evidence type="ECO:0000313" key="7">
    <source>
        <dbReference type="EMBL" id="KAJ7358759.1"/>
    </source>
</evidence>
<organism evidence="7 8">
    <name type="scientific">Desmophyllum pertusum</name>
    <dbReference type="NCBI Taxonomy" id="174260"/>
    <lineage>
        <taxon>Eukaryota</taxon>
        <taxon>Metazoa</taxon>
        <taxon>Cnidaria</taxon>
        <taxon>Anthozoa</taxon>
        <taxon>Hexacorallia</taxon>
        <taxon>Scleractinia</taxon>
        <taxon>Caryophylliina</taxon>
        <taxon>Caryophylliidae</taxon>
        <taxon>Desmophyllum</taxon>
    </lineage>
</organism>
<keyword evidence="5" id="KW-0067">ATP-binding</keyword>
<comment type="similarity">
    <text evidence="1">Belongs to the DNA2/NAM7 helicase family.</text>
</comment>
<evidence type="ECO:0000256" key="5">
    <source>
        <dbReference type="ARBA" id="ARBA00022840"/>
    </source>
</evidence>
<gene>
    <name evidence="7" type="primary">HELZ2_2</name>
    <name evidence="7" type="ORF">OS493_021535</name>
</gene>
<dbReference type="GO" id="GO:0005524">
    <property type="term" value="F:ATP binding"/>
    <property type="evidence" value="ECO:0007669"/>
    <property type="project" value="UniProtKB-KW"/>
</dbReference>
<feature type="domain" description="Ig-like" evidence="6">
    <location>
        <begin position="237"/>
        <end position="314"/>
    </location>
</feature>
<dbReference type="AlphaFoldDB" id="A0A9W9YMR3"/>
<dbReference type="InterPro" id="IPR041677">
    <property type="entry name" value="DNA2/NAM7_AAA_11"/>
</dbReference>
<evidence type="ECO:0000256" key="2">
    <source>
        <dbReference type="ARBA" id="ARBA00022741"/>
    </source>
</evidence>
<dbReference type="EMBL" id="MU827315">
    <property type="protein sequence ID" value="KAJ7358759.1"/>
    <property type="molecule type" value="Genomic_DNA"/>
</dbReference>
<evidence type="ECO:0000256" key="3">
    <source>
        <dbReference type="ARBA" id="ARBA00022801"/>
    </source>
</evidence>
<dbReference type="PANTHER" id="PTHR43788">
    <property type="entry name" value="DNA2/NAM7 HELICASE FAMILY MEMBER"/>
    <property type="match status" value="1"/>
</dbReference>
<dbReference type="Pfam" id="PF13086">
    <property type="entry name" value="AAA_11"/>
    <property type="match status" value="1"/>
</dbReference>
<evidence type="ECO:0000259" key="6">
    <source>
        <dbReference type="PROSITE" id="PS50835"/>
    </source>
</evidence>
<dbReference type="Pfam" id="PF13087">
    <property type="entry name" value="AAA_12"/>
    <property type="match status" value="1"/>
</dbReference>
<proteinExistence type="inferred from homology"/>
<reference evidence="7" key="1">
    <citation type="submission" date="2023-01" db="EMBL/GenBank/DDBJ databases">
        <title>Genome assembly of the deep-sea coral Lophelia pertusa.</title>
        <authorList>
            <person name="Herrera S."/>
            <person name="Cordes E."/>
        </authorList>
    </citation>
    <scope>NUCLEOTIDE SEQUENCE</scope>
    <source>
        <strain evidence="7">USNM1676648</strain>
        <tissue evidence="7">Polyp</tissue>
    </source>
</reference>